<protein>
    <submittedName>
        <fullName evidence="1">Uncharacterized protein</fullName>
    </submittedName>
</protein>
<name>C6T6N9_SOYBN</name>
<organism evidence="1">
    <name type="scientific">Glycine max</name>
    <name type="common">Soybean</name>
    <name type="synonym">Glycine hispida</name>
    <dbReference type="NCBI Taxonomy" id="3847"/>
    <lineage>
        <taxon>Eukaryota</taxon>
        <taxon>Viridiplantae</taxon>
        <taxon>Streptophyta</taxon>
        <taxon>Embryophyta</taxon>
        <taxon>Tracheophyta</taxon>
        <taxon>Spermatophyta</taxon>
        <taxon>Magnoliopsida</taxon>
        <taxon>eudicotyledons</taxon>
        <taxon>Gunneridae</taxon>
        <taxon>Pentapetalae</taxon>
        <taxon>rosids</taxon>
        <taxon>fabids</taxon>
        <taxon>Fabales</taxon>
        <taxon>Fabaceae</taxon>
        <taxon>Papilionoideae</taxon>
        <taxon>50 kb inversion clade</taxon>
        <taxon>NPAAA clade</taxon>
        <taxon>indigoferoid/millettioid clade</taxon>
        <taxon>Phaseoleae</taxon>
        <taxon>Glycine</taxon>
        <taxon>Glycine subgen. Soja</taxon>
    </lineage>
</organism>
<dbReference type="AlphaFoldDB" id="C6T6N9"/>
<proteinExistence type="evidence at transcript level"/>
<sequence>MIQIFFLSTNVSTRFSIRFSAVVFSDIVPE</sequence>
<dbReference type="EMBL" id="BT093106">
    <property type="protein sequence ID" value="ACU17481.1"/>
    <property type="molecule type" value="mRNA"/>
</dbReference>
<evidence type="ECO:0000313" key="1">
    <source>
        <dbReference type="EMBL" id="ACU17481.1"/>
    </source>
</evidence>
<reference evidence="1" key="1">
    <citation type="submission" date="2009-08" db="EMBL/GenBank/DDBJ databases">
        <authorList>
            <person name="Cheung F."/>
            <person name="Xiao Y."/>
            <person name="Chan A."/>
            <person name="Moskal W."/>
            <person name="Town C.D."/>
        </authorList>
    </citation>
    <scope>NUCLEOTIDE SEQUENCE</scope>
</reference>
<accession>C6T6N9</accession>